<evidence type="ECO:0000313" key="1">
    <source>
        <dbReference type="EMBL" id="OGE99334.1"/>
    </source>
</evidence>
<dbReference type="AlphaFoldDB" id="A0A1F5QAW2"/>
<sequence>MLKSVVNTVGLADQAVQNFRTSLADRVERLSMHCWGSNVNTQLGVINTLITSVNAITAPHRQQFEAVEPFDDEEIKQLTVILAPLRELNMADKVREFLVAALTEKGFDPEIFKAKAHQR</sequence>
<accession>A0A1F5QAW2</accession>
<dbReference type="EMBL" id="MFFF01000021">
    <property type="protein sequence ID" value="OGE99334.1"/>
    <property type="molecule type" value="Genomic_DNA"/>
</dbReference>
<dbReference type="Proteomes" id="UP000177235">
    <property type="component" value="Unassembled WGS sequence"/>
</dbReference>
<name>A0A1F5QAW2_9BACT</name>
<proteinExistence type="predicted"/>
<evidence type="ECO:0000313" key="2">
    <source>
        <dbReference type="Proteomes" id="UP000177235"/>
    </source>
</evidence>
<protein>
    <submittedName>
        <fullName evidence="1">Uncharacterized protein</fullName>
    </submittedName>
</protein>
<reference evidence="1 2" key="1">
    <citation type="journal article" date="2016" name="Nat. Commun.">
        <title>Thousands of microbial genomes shed light on interconnected biogeochemical processes in an aquifer system.</title>
        <authorList>
            <person name="Anantharaman K."/>
            <person name="Brown C.T."/>
            <person name="Hug L.A."/>
            <person name="Sharon I."/>
            <person name="Castelle C.J."/>
            <person name="Probst A.J."/>
            <person name="Thomas B.C."/>
            <person name="Singh A."/>
            <person name="Wilkins M.J."/>
            <person name="Karaoz U."/>
            <person name="Brodie E.L."/>
            <person name="Williams K.H."/>
            <person name="Hubbard S.S."/>
            <person name="Banfield J.F."/>
        </authorList>
    </citation>
    <scope>NUCLEOTIDE SEQUENCE [LARGE SCALE GENOMIC DNA]</scope>
</reference>
<gene>
    <name evidence="1" type="ORF">A3J05_00240</name>
</gene>
<comment type="caution">
    <text evidence="1">The sequence shown here is derived from an EMBL/GenBank/DDBJ whole genome shotgun (WGS) entry which is preliminary data.</text>
</comment>
<organism evidence="1 2">
    <name type="scientific">Candidatus Doudnabacteria bacterium RIFCSPLOWO2_02_FULL_48_13</name>
    <dbReference type="NCBI Taxonomy" id="1817845"/>
    <lineage>
        <taxon>Bacteria</taxon>
        <taxon>Candidatus Doudnaibacteriota</taxon>
    </lineage>
</organism>